<evidence type="ECO:0000256" key="2">
    <source>
        <dbReference type="ARBA" id="ARBA00004496"/>
    </source>
</evidence>
<evidence type="ECO:0000256" key="8">
    <source>
        <dbReference type="ARBA" id="ARBA00023125"/>
    </source>
</evidence>
<proteinExistence type="inferred from homology"/>
<evidence type="ECO:0000256" key="11">
    <source>
        <dbReference type="ARBA" id="ARBA00023242"/>
    </source>
</evidence>
<comment type="subcellular location">
    <subcellularLocation>
        <location evidence="2">Cytoplasm</location>
    </subcellularLocation>
    <subcellularLocation>
        <location evidence="1">Nucleus</location>
    </subcellularLocation>
</comment>
<evidence type="ECO:0000256" key="7">
    <source>
        <dbReference type="ARBA" id="ARBA00023015"/>
    </source>
</evidence>
<keyword evidence="9" id="KW-0010">Activator</keyword>
<accession>A0ABP1PM77</accession>
<keyword evidence="6 12" id="KW-0727">SH2 domain</keyword>
<keyword evidence="10" id="KW-0804">Transcription</keyword>
<feature type="region of interest" description="Disordered" evidence="13">
    <location>
        <begin position="309"/>
        <end position="348"/>
    </location>
</feature>
<evidence type="ECO:0000256" key="3">
    <source>
        <dbReference type="ARBA" id="ARBA00005586"/>
    </source>
</evidence>
<comment type="caution">
    <text evidence="15">The sequence shown here is derived from an EMBL/GenBank/DDBJ whole genome shotgun (WGS) entry which is preliminary data.</text>
</comment>
<dbReference type="Gene3D" id="2.60.40.630">
    <property type="entry name" value="STAT transcription factor, DNA-binding domain"/>
    <property type="match status" value="1"/>
</dbReference>
<comment type="similarity">
    <text evidence="3">Belongs to the transcription factor STAT family.</text>
</comment>
<dbReference type="PROSITE" id="PS50001">
    <property type="entry name" value="SH2"/>
    <property type="match status" value="1"/>
</dbReference>
<protein>
    <recommendedName>
        <fullName evidence="14">SH2 domain-containing protein</fullName>
    </recommendedName>
</protein>
<keyword evidence="8" id="KW-0238">DNA-binding</keyword>
<dbReference type="SUPFAM" id="SSF55550">
    <property type="entry name" value="SH2 domain"/>
    <property type="match status" value="1"/>
</dbReference>
<dbReference type="Gene3D" id="3.30.505.10">
    <property type="entry name" value="SH2 domain"/>
    <property type="match status" value="1"/>
</dbReference>
<dbReference type="PANTHER" id="PTHR11801">
    <property type="entry name" value="SIGNAL TRANSDUCER AND ACTIVATOR OF TRANSCRIPTION"/>
    <property type="match status" value="1"/>
</dbReference>
<dbReference type="Proteomes" id="UP001642540">
    <property type="component" value="Unassembled WGS sequence"/>
</dbReference>
<evidence type="ECO:0000256" key="5">
    <source>
        <dbReference type="ARBA" id="ARBA00022553"/>
    </source>
</evidence>
<keyword evidence="11" id="KW-0539">Nucleus</keyword>
<evidence type="ECO:0000256" key="12">
    <source>
        <dbReference type="PROSITE-ProRule" id="PRU00191"/>
    </source>
</evidence>
<keyword evidence="7" id="KW-0805">Transcription regulation</keyword>
<dbReference type="InterPro" id="IPR000980">
    <property type="entry name" value="SH2"/>
</dbReference>
<sequence>MMEETNLYPTLITETDLAFWLSKIIIKVADDAQMEDLTQSRPGALLAVDQVRNVEWGCGIATFCGELKNELIYNLNKYSEIFEKLQLGVEKFRVRFVRDLSYTFFVQSNTERLTLKFIGDMREEIHKNVMYLFALCKNCNFCIENLANCHQRQQQLHAFGENTTGELELKMLFRRANIPEKKKQILNKMRGIYPIITDAVSSYNAGRTITINFQRADAALKPEYYQLLDFTTYKSEFDKLELSIHNKFCLQVTEQPETVIQTKINTRSMSVRLHNFNKVSVVSAQLKVYLISESAAKCIIEADTTPDIPAPAGKLQAAGEPTLTEEEEESPWLQPRSKRPCDDSTSKISCDDQEGLNLKFTSHSLNPKHWDIEIPFKILNVVRKNKAKVKAGENESSELVAGEKYCFLFLSEVPTEIQNHSVKVWTTSLPFIVTTYSGHREIASGVMAWDNAFPLPGRTDFGIRQKAKLCQFTVMLKGFFNLSVGRELKPYHVKCLEEKLKELNGNDFPDVLLTKIMQDVGNSSFWCWFYRTTLILNRYLKDLWDGGYFKAFINFEMAEKLLNDNGAVPGLFLLRFSDEEAGAVSIVFVLNDKTIYRIGPFEFYKDKCIAQYAVDLLRNLNGIYFSSGGDVLSLVLTEENTRVDKKTAFKGFYKYADDNKLQVKPKIRYFRMRYGLEPSSVRNQSSNPNPQENRNVLTALFDDSSFAVTAAPTFVARRTKKKKWYKRILPLKPKTPGFKYIFGFRRVQTGTKEQSERSVFHKL</sequence>
<dbReference type="Gene3D" id="1.10.238.10">
    <property type="entry name" value="EF-hand"/>
    <property type="match status" value="1"/>
</dbReference>
<dbReference type="SUPFAM" id="SSF49417">
    <property type="entry name" value="p53-like transcription factors"/>
    <property type="match status" value="1"/>
</dbReference>
<keyword evidence="4" id="KW-0963">Cytoplasm</keyword>
<evidence type="ECO:0000313" key="16">
    <source>
        <dbReference type="Proteomes" id="UP001642540"/>
    </source>
</evidence>
<evidence type="ECO:0000256" key="10">
    <source>
        <dbReference type="ARBA" id="ARBA00023163"/>
    </source>
</evidence>
<keyword evidence="5" id="KW-0597">Phosphoprotein</keyword>
<dbReference type="InterPro" id="IPR036860">
    <property type="entry name" value="SH2_dom_sf"/>
</dbReference>
<evidence type="ECO:0000313" key="15">
    <source>
        <dbReference type="EMBL" id="CAL8070796.1"/>
    </source>
</evidence>
<keyword evidence="16" id="KW-1185">Reference proteome</keyword>
<gene>
    <name evidence="15" type="ORF">ODALV1_LOCUS1434</name>
</gene>
<dbReference type="InterPro" id="IPR012345">
    <property type="entry name" value="STAT_TF_DNA-bd_N"/>
</dbReference>
<dbReference type="InterPro" id="IPR001217">
    <property type="entry name" value="STAT"/>
</dbReference>
<dbReference type="InterPro" id="IPR008967">
    <property type="entry name" value="p53-like_TF_DNA-bd_sf"/>
</dbReference>
<organism evidence="15 16">
    <name type="scientific">Orchesella dallaii</name>
    <dbReference type="NCBI Taxonomy" id="48710"/>
    <lineage>
        <taxon>Eukaryota</taxon>
        <taxon>Metazoa</taxon>
        <taxon>Ecdysozoa</taxon>
        <taxon>Arthropoda</taxon>
        <taxon>Hexapoda</taxon>
        <taxon>Collembola</taxon>
        <taxon>Entomobryomorpha</taxon>
        <taxon>Entomobryoidea</taxon>
        <taxon>Orchesellidae</taxon>
        <taxon>Orchesellinae</taxon>
        <taxon>Orchesella</taxon>
    </lineage>
</organism>
<evidence type="ECO:0000256" key="9">
    <source>
        <dbReference type="ARBA" id="ARBA00023159"/>
    </source>
</evidence>
<evidence type="ECO:0000256" key="4">
    <source>
        <dbReference type="ARBA" id="ARBA00022490"/>
    </source>
</evidence>
<evidence type="ECO:0000256" key="6">
    <source>
        <dbReference type="ARBA" id="ARBA00022999"/>
    </source>
</evidence>
<name>A0ABP1PM77_9HEXA</name>
<feature type="domain" description="SH2" evidence="14">
    <location>
        <begin position="544"/>
        <end position="632"/>
    </location>
</feature>
<evidence type="ECO:0000256" key="13">
    <source>
        <dbReference type="SAM" id="MobiDB-lite"/>
    </source>
</evidence>
<evidence type="ECO:0000256" key="1">
    <source>
        <dbReference type="ARBA" id="ARBA00004123"/>
    </source>
</evidence>
<evidence type="ECO:0000259" key="14">
    <source>
        <dbReference type="PROSITE" id="PS50001"/>
    </source>
</evidence>
<reference evidence="15 16" key="1">
    <citation type="submission" date="2024-08" db="EMBL/GenBank/DDBJ databases">
        <authorList>
            <person name="Cucini C."/>
            <person name="Frati F."/>
        </authorList>
    </citation>
    <scope>NUCLEOTIDE SEQUENCE [LARGE SCALE GENOMIC DNA]</scope>
</reference>
<dbReference type="EMBL" id="CAXLJM020000004">
    <property type="protein sequence ID" value="CAL8070796.1"/>
    <property type="molecule type" value="Genomic_DNA"/>
</dbReference>